<evidence type="ECO:0000313" key="2">
    <source>
        <dbReference type="EMBL" id="STD11548.1"/>
    </source>
</evidence>
<dbReference type="RefSeq" id="WP_115172613.1">
    <property type="nucleotide sequence ID" value="NZ_UFYD01000001.1"/>
</dbReference>
<dbReference type="InterPro" id="IPR050452">
    <property type="entry name" value="Metacaspase"/>
</dbReference>
<dbReference type="SUPFAM" id="SSF52129">
    <property type="entry name" value="Caspase-like"/>
    <property type="match status" value="1"/>
</dbReference>
<dbReference type="Pfam" id="PF00656">
    <property type="entry name" value="Peptidase_C14"/>
    <property type="match status" value="1"/>
</dbReference>
<name>A0A7Z7Q1B0_9FLAO</name>
<feature type="domain" description="Peptidase C14 caspase" evidence="1">
    <location>
        <begin position="5"/>
        <end position="225"/>
    </location>
</feature>
<dbReference type="GO" id="GO:0005737">
    <property type="term" value="C:cytoplasm"/>
    <property type="evidence" value="ECO:0007669"/>
    <property type="project" value="TreeGrafter"/>
</dbReference>
<sequence length="494" mass="57911">MSENKFAILIGMNNYEDDVLPYCIKDVEDMENALISHCRFSKKNIFKITDSYKPVKEQIDEAFAFIEKDFKIKRDLLFFYFSGHGDYDKKEEKSKIIFEDDTELTIEDILIRYFYKISPKNQYLLIDACYSGGKVYFKTNNPEKEIRRLDYNSSELCFMFATESKKKAVQNEDIKNSYFTYFFLEAIKKDSLYDEDGFLTIQAIDNYLKKKVAKKSNFLQVPVSEFRGSGYKAFAYNESVISSKKNKPKKIMKETEKENNKLADNSTYNLSFEESLFFPHREKEQEKYVKVIDQILQNYIENEDLSRFDIHIDNLFLEMAYEHQQEISKRLIQKARKEKLEAINDIFEVELVEKPTQPAWMGGLSQMLSYLHDSSKPEYNYKIYASSDHIYCTGISLKAKTVYEVSCGIAILLYQVKFGFAIACIHYDFDWGGEIDNVLKSTTITIKPFALNKDNTHSVTLLVSQKMAQFHKSINSAFENRNKEIEDFINKTNK</sequence>
<dbReference type="GO" id="GO:0006508">
    <property type="term" value="P:proteolysis"/>
    <property type="evidence" value="ECO:0007669"/>
    <property type="project" value="InterPro"/>
</dbReference>
<organism evidence="2 3">
    <name type="scientific">Elizabethkingia anophelis</name>
    <dbReference type="NCBI Taxonomy" id="1117645"/>
    <lineage>
        <taxon>Bacteria</taxon>
        <taxon>Pseudomonadati</taxon>
        <taxon>Bacteroidota</taxon>
        <taxon>Flavobacteriia</taxon>
        <taxon>Flavobacteriales</taxon>
        <taxon>Weeksellaceae</taxon>
        <taxon>Elizabethkingia</taxon>
    </lineage>
</organism>
<proteinExistence type="predicted"/>
<gene>
    <name evidence="2" type="ORF">NCTC10588_03434</name>
</gene>
<dbReference type="PANTHER" id="PTHR48104">
    <property type="entry name" value="METACASPASE-4"/>
    <property type="match status" value="1"/>
</dbReference>
<dbReference type="EMBL" id="UFYD01000001">
    <property type="protein sequence ID" value="STD11548.1"/>
    <property type="molecule type" value="Genomic_DNA"/>
</dbReference>
<dbReference type="PANTHER" id="PTHR48104:SF30">
    <property type="entry name" value="METACASPASE-1"/>
    <property type="match status" value="1"/>
</dbReference>
<dbReference type="Proteomes" id="UP000254876">
    <property type="component" value="Unassembled WGS sequence"/>
</dbReference>
<accession>A0A7Z7Q1B0</accession>
<evidence type="ECO:0000313" key="3">
    <source>
        <dbReference type="Proteomes" id="UP000254876"/>
    </source>
</evidence>
<evidence type="ECO:0000259" key="1">
    <source>
        <dbReference type="Pfam" id="PF00656"/>
    </source>
</evidence>
<dbReference type="GO" id="GO:0004197">
    <property type="term" value="F:cysteine-type endopeptidase activity"/>
    <property type="evidence" value="ECO:0007669"/>
    <property type="project" value="InterPro"/>
</dbReference>
<dbReference type="AlphaFoldDB" id="A0A7Z7Q1B0"/>
<dbReference type="Gene3D" id="3.40.50.1460">
    <property type="match status" value="1"/>
</dbReference>
<dbReference type="InterPro" id="IPR011600">
    <property type="entry name" value="Pept_C14_caspase"/>
</dbReference>
<comment type="caution">
    <text evidence="2">The sequence shown here is derived from an EMBL/GenBank/DDBJ whole genome shotgun (WGS) entry which is preliminary data.</text>
</comment>
<protein>
    <submittedName>
        <fullName evidence="2">Uncharacterized protein containing caspase domain</fullName>
    </submittedName>
</protein>
<dbReference type="InterPro" id="IPR029030">
    <property type="entry name" value="Caspase-like_dom_sf"/>
</dbReference>
<reference evidence="2 3" key="1">
    <citation type="submission" date="2018-06" db="EMBL/GenBank/DDBJ databases">
        <authorList>
            <consortium name="Pathogen Informatics"/>
            <person name="Doyle S."/>
        </authorList>
    </citation>
    <scope>NUCLEOTIDE SEQUENCE [LARGE SCALE GENOMIC DNA]</scope>
    <source>
        <strain evidence="2 3">NCTC10588</strain>
    </source>
</reference>